<reference evidence="1" key="1">
    <citation type="submission" date="2022-08" db="EMBL/GenBank/DDBJ databases">
        <title>Genome Sequence of Lecanicillium fungicola.</title>
        <authorList>
            <person name="Buettner E."/>
        </authorList>
    </citation>
    <scope>NUCLEOTIDE SEQUENCE</scope>
    <source>
        <strain evidence="1">Babe33</strain>
    </source>
</reference>
<dbReference type="EMBL" id="JANJQO010001063">
    <property type="protein sequence ID" value="KAJ2972903.1"/>
    <property type="molecule type" value="Genomic_DNA"/>
</dbReference>
<sequence length="505" mass="55894">MDKFDNCVLLTRVGGFYELYFEQAEEYAPLLNIKLASKKTSAGPVPMAGFPFFQLDRYLKVLVQDLNRYVAIAEEFPNNAEEKIKSGGLLHDRRVARIITTGTLIDENFLDPYENAYVMAVHVSSVFKSVGSSQTSAFEPSSDDTSIGLAWLDLSTGNFFTQATTLGALSSVLSRICPKEIVLDQDFEAQKEHVVFSILADDHRLITYAPVGELTDISDWSGILASELPEAARETFTNPEIQAGSLLLSYVEDRLQGLCLKLQPPQRYENLQNMTIDKNSLRALEVRQTIRGDFFRGSLLHAIRRTVTKSGSRLLNEWLSAPSTSAQIIASRQDLVARFIEAPDLRDLIITLLRRSHDSQRLVQKFALGRGDADDLIGLASTVQATADIVNLLEQSSFSDSESECLLALTKRIDLRDPLILARRISEAIDEDGIFLQQEVADSEASQMMALAEGILAAEGSPEDASLLRKGKKKRPTSIKEYYAEDNETGSPSATFCVSALAHQV</sequence>
<gene>
    <name evidence="1" type="ORF">NQ176_g6891</name>
</gene>
<name>A0ACC1N382_9HYPO</name>
<dbReference type="Proteomes" id="UP001143910">
    <property type="component" value="Unassembled WGS sequence"/>
</dbReference>
<proteinExistence type="predicted"/>
<protein>
    <submittedName>
        <fullName evidence="1">Uncharacterized protein</fullName>
    </submittedName>
</protein>
<evidence type="ECO:0000313" key="1">
    <source>
        <dbReference type="EMBL" id="KAJ2972903.1"/>
    </source>
</evidence>
<comment type="caution">
    <text evidence="1">The sequence shown here is derived from an EMBL/GenBank/DDBJ whole genome shotgun (WGS) entry which is preliminary data.</text>
</comment>
<evidence type="ECO:0000313" key="2">
    <source>
        <dbReference type="Proteomes" id="UP001143910"/>
    </source>
</evidence>
<keyword evidence="2" id="KW-1185">Reference proteome</keyword>
<organism evidence="1 2">
    <name type="scientific">Zarea fungicola</name>
    <dbReference type="NCBI Taxonomy" id="93591"/>
    <lineage>
        <taxon>Eukaryota</taxon>
        <taxon>Fungi</taxon>
        <taxon>Dikarya</taxon>
        <taxon>Ascomycota</taxon>
        <taxon>Pezizomycotina</taxon>
        <taxon>Sordariomycetes</taxon>
        <taxon>Hypocreomycetidae</taxon>
        <taxon>Hypocreales</taxon>
        <taxon>Cordycipitaceae</taxon>
        <taxon>Zarea</taxon>
    </lineage>
</organism>
<accession>A0ACC1N382</accession>